<protein>
    <submittedName>
        <fullName evidence="5">Methyl-CpG-binding domain-containing protein 9</fullName>
    </submittedName>
</protein>
<gene>
    <name evidence="5" type="ORF">Salat_2188100</name>
</gene>
<sequence length="235" mass="26912">MEAERKDETQIIDDLGGQQHLLLGKPVSSELTPFLGDIVQIWRNVLIAFENDSQLVDLAKKSCRVFESLYDKELVNDHRVESFNDAGNEDVGNIAVAAREISETSWGEGSCKVCGIDENNKKVLMYDTCDGEYHTYCLRSPLAKAPKENWFCPFCGSKDMVQDADLSPSSSVHEHEKKTKTDYINFIRNEITNLAVALSEKDYWGLSFYEMVQAVIVFEDMIKLEYIPYSWRKNW</sequence>
<dbReference type="Proteomes" id="UP001293254">
    <property type="component" value="Unassembled WGS sequence"/>
</dbReference>
<evidence type="ECO:0000259" key="4">
    <source>
        <dbReference type="SMART" id="SM00249"/>
    </source>
</evidence>
<dbReference type="PANTHER" id="PTHR47162:SF8">
    <property type="entry name" value="METHYL-CPG-BINDING DOMAIN-CONTAINING PROTEIN 9"/>
    <property type="match status" value="1"/>
</dbReference>
<dbReference type="Gene3D" id="3.30.40.10">
    <property type="entry name" value="Zinc/RING finger domain, C3HC4 (zinc finger)"/>
    <property type="match status" value="1"/>
</dbReference>
<dbReference type="EMBL" id="JACGWO010000009">
    <property type="protein sequence ID" value="KAK4417754.1"/>
    <property type="molecule type" value="Genomic_DNA"/>
</dbReference>
<keyword evidence="2" id="KW-0863">Zinc-finger</keyword>
<reference evidence="5" key="2">
    <citation type="journal article" date="2024" name="Plant">
        <title>Genomic evolution and insights into agronomic trait innovations of Sesamum species.</title>
        <authorList>
            <person name="Miao H."/>
            <person name="Wang L."/>
            <person name="Qu L."/>
            <person name="Liu H."/>
            <person name="Sun Y."/>
            <person name="Le M."/>
            <person name="Wang Q."/>
            <person name="Wei S."/>
            <person name="Zheng Y."/>
            <person name="Lin W."/>
            <person name="Duan Y."/>
            <person name="Cao H."/>
            <person name="Xiong S."/>
            <person name="Wang X."/>
            <person name="Wei L."/>
            <person name="Li C."/>
            <person name="Ma Q."/>
            <person name="Ju M."/>
            <person name="Zhao R."/>
            <person name="Li G."/>
            <person name="Mu C."/>
            <person name="Tian Q."/>
            <person name="Mei H."/>
            <person name="Zhang T."/>
            <person name="Gao T."/>
            <person name="Zhang H."/>
        </authorList>
    </citation>
    <scope>NUCLEOTIDE SEQUENCE</scope>
    <source>
        <strain evidence="5">3651</strain>
    </source>
</reference>
<dbReference type="SUPFAM" id="SSF57903">
    <property type="entry name" value="FYVE/PHD zinc finger"/>
    <property type="match status" value="1"/>
</dbReference>
<dbReference type="InterPro" id="IPR013083">
    <property type="entry name" value="Znf_RING/FYVE/PHD"/>
</dbReference>
<dbReference type="InterPro" id="IPR011011">
    <property type="entry name" value="Znf_FYVE_PHD"/>
</dbReference>
<keyword evidence="3" id="KW-0862">Zinc</keyword>
<dbReference type="InterPro" id="IPR001965">
    <property type="entry name" value="Znf_PHD"/>
</dbReference>
<evidence type="ECO:0000256" key="3">
    <source>
        <dbReference type="ARBA" id="ARBA00022833"/>
    </source>
</evidence>
<keyword evidence="6" id="KW-1185">Reference proteome</keyword>
<dbReference type="AlphaFoldDB" id="A0AAE2CD43"/>
<evidence type="ECO:0000256" key="2">
    <source>
        <dbReference type="ARBA" id="ARBA00022771"/>
    </source>
</evidence>
<dbReference type="Pfam" id="PF00628">
    <property type="entry name" value="PHD"/>
    <property type="match status" value="1"/>
</dbReference>
<evidence type="ECO:0000313" key="6">
    <source>
        <dbReference type="Proteomes" id="UP001293254"/>
    </source>
</evidence>
<dbReference type="InterPro" id="IPR019787">
    <property type="entry name" value="Znf_PHD-finger"/>
</dbReference>
<proteinExistence type="predicted"/>
<accession>A0AAE2CD43</accession>
<evidence type="ECO:0000313" key="5">
    <source>
        <dbReference type="EMBL" id="KAK4417754.1"/>
    </source>
</evidence>
<dbReference type="GO" id="GO:0008270">
    <property type="term" value="F:zinc ion binding"/>
    <property type="evidence" value="ECO:0007669"/>
    <property type="project" value="UniProtKB-KW"/>
</dbReference>
<evidence type="ECO:0000256" key="1">
    <source>
        <dbReference type="ARBA" id="ARBA00022723"/>
    </source>
</evidence>
<dbReference type="SMART" id="SM00249">
    <property type="entry name" value="PHD"/>
    <property type="match status" value="1"/>
</dbReference>
<comment type="caution">
    <text evidence="5">The sequence shown here is derived from an EMBL/GenBank/DDBJ whole genome shotgun (WGS) entry which is preliminary data.</text>
</comment>
<organism evidence="5 6">
    <name type="scientific">Sesamum alatum</name>
    <dbReference type="NCBI Taxonomy" id="300844"/>
    <lineage>
        <taxon>Eukaryota</taxon>
        <taxon>Viridiplantae</taxon>
        <taxon>Streptophyta</taxon>
        <taxon>Embryophyta</taxon>
        <taxon>Tracheophyta</taxon>
        <taxon>Spermatophyta</taxon>
        <taxon>Magnoliopsida</taxon>
        <taxon>eudicotyledons</taxon>
        <taxon>Gunneridae</taxon>
        <taxon>Pentapetalae</taxon>
        <taxon>asterids</taxon>
        <taxon>lamiids</taxon>
        <taxon>Lamiales</taxon>
        <taxon>Pedaliaceae</taxon>
        <taxon>Sesamum</taxon>
    </lineage>
</organism>
<dbReference type="PANTHER" id="PTHR47162">
    <property type="entry name" value="OS02G0192300 PROTEIN"/>
    <property type="match status" value="1"/>
</dbReference>
<reference evidence="5" key="1">
    <citation type="submission" date="2020-06" db="EMBL/GenBank/DDBJ databases">
        <authorList>
            <person name="Li T."/>
            <person name="Hu X."/>
            <person name="Zhang T."/>
            <person name="Song X."/>
            <person name="Zhang H."/>
            <person name="Dai N."/>
            <person name="Sheng W."/>
            <person name="Hou X."/>
            <person name="Wei L."/>
        </authorList>
    </citation>
    <scope>NUCLEOTIDE SEQUENCE</scope>
    <source>
        <strain evidence="5">3651</strain>
        <tissue evidence="5">Leaf</tissue>
    </source>
</reference>
<keyword evidence="1" id="KW-0479">Metal-binding</keyword>
<name>A0AAE2CD43_9LAMI</name>
<feature type="domain" description="Zinc finger PHD-type" evidence="4">
    <location>
        <begin position="110"/>
        <end position="156"/>
    </location>
</feature>